<comment type="caution">
    <text evidence="1">The sequence shown here is derived from an EMBL/GenBank/DDBJ whole genome shotgun (WGS) entry which is preliminary data.</text>
</comment>
<dbReference type="Proteomes" id="UP001642484">
    <property type="component" value="Unassembled WGS sequence"/>
</dbReference>
<keyword evidence="2" id="KW-1185">Reference proteome</keyword>
<reference evidence="1 2" key="1">
    <citation type="submission" date="2024-02" db="EMBL/GenBank/DDBJ databases">
        <authorList>
            <person name="Chen Y."/>
            <person name="Shah S."/>
            <person name="Dougan E. K."/>
            <person name="Thang M."/>
            <person name="Chan C."/>
        </authorList>
    </citation>
    <scope>NUCLEOTIDE SEQUENCE [LARGE SCALE GENOMIC DNA]</scope>
</reference>
<accession>A0ABP0RVL4</accession>
<dbReference type="EMBL" id="CAXAMN010026606">
    <property type="protein sequence ID" value="CAK9104364.1"/>
    <property type="molecule type" value="Genomic_DNA"/>
</dbReference>
<proteinExistence type="predicted"/>
<evidence type="ECO:0000313" key="2">
    <source>
        <dbReference type="Proteomes" id="UP001642484"/>
    </source>
</evidence>
<evidence type="ECO:0000313" key="1">
    <source>
        <dbReference type="EMBL" id="CAK9104364.1"/>
    </source>
</evidence>
<organism evidence="1 2">
    <name type="scientific">Durusdinium trenchii</name>
    <dbReference type="NCBI Taxonomy" id="1381693"/>
    <lineage>
        <taxon>Eukaryota</taxon>
        <taxon>Sar</taxon>
        <taxon>Alveolata</taxon>
        <taxon>Dinophyceae</taxon>
        <taxon>Suessiales</taxon>
        <taxon>Symbiodiniaceae</taxon>
        <taxon>Durusdinium</taxon>
    </lineage>
</organism>
<sequence>MASKRLSVTAVQSWAEALWQLRRAVDGWDECRQLLLEAPHLVAQRGRSGATALVQALRQAAPVDLVELMLSSPEAAQAAKARVRHQTAADVAEELKLGEDLVARLRRLERSVPDSPGKLRCPSCGDEVMKRSQLTRLRERVEAGEEENCLVRDFFVDLPVEILEERLALHRAANCHNFRQVPGGTRRATLGVSVSWVPVTWWLGGQSPINEASRCAGIVDRGMRMDHNIAVPCF</sequence>
<gene>
    <name evidence="1" type="ORF">CCMP2556_LOCUS48933</name>
</gene>
<name>A0ABP0RVL4_9DINO</name>
<protein>
    <submittedName>
        <fullName evidence="1">Uncharacterized protein</fullName>
    </submittedName>
</protein>